<evidence type="ECO:0000259" key="1">
    <source>
        <dbReference type="Pfam" id="PF00206"/>
    </source>
</evidence>
<dbReference type="PRINTS" id="PR00149">
    <property type="entry name" value="FUMRATELYASE"/>
</dbReference>
<dbReference type="SUPFAM" id="SSF48557">
    <property type="entry name" value="L-aspartase-like"/>
    <property type="match status" value="1"/>
</dbReference>
<dbReference type="InterPro" id="IPR022761">
    <property type="entry name" value="Fumarate_lyase_N"/>
</dbReference>
<dbReference type="Gene3D" id="1.20.200.10">
    <property type="entry name" value="Fumarase/aspartase (Central domain)"/>
    <property type="match status" value="1"/>
</dbReference>
<protein>
    <submittedName>
        <fullName evidence="2">Argininosuccinate lyase</fullName>
        <ecNumber evidence="2">4.3.2.1</ecNumber>
    </submittedName>
</protein>
<dbReference type="GO" id="GO:0042450">
    <property type="term" value="P:L-arginine biosynthetic process via ornithine"/>
    <property type="evidence" value="ECO:0007669"/>
    <property type="project" value="InterPro"/>
</dbReference>
<organism evidence="2">
    <name type="scientific">bioreactor metagenome</name>
    <dbReference type="NCBI Taxonomy" id="1076179"/>
    <lineage>
        <taxon>unclassified sequences</taxon>
        <taxon>metagenomes</taxon>
        <taxon>ecological metagenomes</taxon>
    </lineage>
</organism>
<sequence length="457" mass="51076">MGKLWQKDYTLDSLMEDFTVSNDYILDQQLVIADALASIAHARGLHQIGLLNDEELAGLEQALAQVIKLRGEDAFPITKENEDCHTAIEAYLTEQVGEAGKKIHTGRSRNDQVQTALRLWMREYSVKLCNLTGRLAQRLVDFAQLHASIPMPGRTHMQLAMPSSVGLWAASFAEELYDEAQHLMQLSWTLDQSPLGSAASYGVPLPLDRQFTAEQMGFTRVQNNVLYANNSRGKFEAMLLDSCDYIALTLSKLAQDLILFTLPEFGYFSLPKHLCTGSSIMPQKKNPDGLELARSRSALVSSCAMRVKSIIRSLPSGYNRDFQDTKEPLLAGTKATWQLVHIFLTMLDGLEVHPQALRKACTAELYATDVVLKQVLEGRNFRDTYKEVGLHLDELTTLDPDKALEERTSIGTTGNLGLDEDQLFISLMQNGCEDILKSFSDAYYHLCGIEDVQTVLY</sequence>
<dbReference type="InterPro" id="IPR024083">
    <property type="entry name" value="Fumarase/histidase_N"/>
</dbReference>
<dbReference type="AlphaFoldDB" id="A0A644WH38"/>
<dbReference type="InterPro" id="IPR020557">
    <property type="entry name" value="Fumarate_lyase_CS"/>
</dbReference>
<dbReference type="CDD" id="cd01359">
    <property type="entry name" value="Argininosuccinate_lyase"/>
    <property type="match status" value="1"/>
</dbReference>
<dbReference type="Gene3D" id="1.10.40.30">
    <property type="entry name" value="Fumarase/aspartase (C-terminal domain)"/>
    <property type="match status" value="1"/>
</dbReference>
<dbReference type="PROSITE" id="PS00163">
    <property type="entry name" value="FUMARATE_LYASES"/>
    <property type="match status" value="1"/>
</dbReference>
<dbReference type="EMBL" id="VSSQ01000932">
    <property type="protein sequence ID" value="MPM03195.1"/>
    <property type="molecule type" value="Genomic_DNA"/>
</dbReference>
<accession>A0A644WH38</accession>
<dbReference type="GO" id="GO:0004056">
    <property type="term" value="F:argininosuccinate lyase activity"/>
    <property type="evidence" value="ECO:0007669"/>
    <property type="project" value="UniProtKB-EC"/>
</dbReference>
<dbReference type="Pfam" id="PF00206">
    <property type="entry name" value="Lyase_1"/>
    <property type="match status" value="1"/>
</dbReference>
<dbReference type="InterPro" id="IPR008948">
    <property type="entry name" value="L-Aspartase-like"/>
</dbReference>
<gene>
    <name evidence="2" type="primary">argH_19</name>
    <name evidence="2" type="ORF">SDC9_49459</name>
</gene>
<dbReference type="GO" id="GO:0005829">
    <property type="term" value="C:cytosol"/>
    <property type="evidence" value="ECO:0007669"/>
    <property type="project" value="TreeGrafter"/>
</dbReference>
<dbReference type="EC" id="4.3.2.1" evidence="2"/>
<dbReference type="Gene3D" id="1.10.275.10">
    <property type="entry name" value="Fumarase/aspartase (N-terminal domain)"/>
    <property type="match status" value="1"/>
</dbReference>
<dbReference type="InterPro" id="IPR009049">
    <property type="entry name" value="Argininosuccinate_lyase"/>
</dbReference>
<keyword evidence="2" id="KW-0456">Lyase</keyword>
<dbReference type="InterPro" id="IPR000362">
    <property type="entry name" value="Fumarate_lyase_fam"/>
</dbReference>
<evidence type="ECO:0000313" key="2">
    <source>
        <dbReference type="EMBL" id="MPM03195.1"/>
    </source>
</evidence>
<dbReference type="NCBIfam" id="TIGR00838">
    <property type="entry name" value="argH"/>
    <property type="match status" value="1"/>
</dbReference>
<proteinExistence type="predicted"/>
<comment type="caution">
    <text evidence="2">The sequence shown here is derived from an EMBL/GenBank/DDBJ whole genome shotgun (WGS) entry which is preliminary data.</text>
</comment>
<name>A0A644WH38_9ZZZZ</name>
<reference evidence="2" key="1">
    <citation type="submission" date="2019-08" db="EMBL/GenBank/DDBJ databases">
        <authorList>
            <person name="Kucharzyk K."/>
            <person name="Murdoch R.W."/>
            <person name="Higgins S."/>
            <person name="Loffler F."/>
        </authorList>
    </citation>
    <scope>NUCLEOTIDE SEQUENCE</scope>
</reference>
<dbReference type="PANTHER" id="PTHR43814">
    <property type="entry name" value="ARGININOSUCCINATE LYASE"/>
    <property type="match status" value="1"/>
</dbReference>
<dbReference type="PANTHER" id="PTHR43814:SF1">
    <property type="entry name" value="ARGININOSUCCINATE LYASE"/>
    <property type="match status" value="1"/>
</dbReference>
<feature type="domain" description="Fumarate lyase N-terminal" evidence="1">
    <location>
        <begin position="11"/>
        <end position="298"/>
    </location>
</feature>
<dbReference type="PRINTS" id="PR00145">
    <property type="entry name" value="ARGSUCLYASE"/>
</dbReference>